<evidence type="ECO:0000259" key="1">
    <source>
        <dbReference type="Pfam" id="PF22552"/>
    </source>
</evidence>
<reference evidence="2 3" key="1">
    <citation type="journal article" date="2019" name="Int. J. Syst. Evol. Microbiol.">
        <title>The Global Catalogue of Microorganisms (GCM) 10K type strain sequencing project: providing services to taxonomists for standard genome sequencing and annotation.</title>
        <authorList>
            <consortium name="The Broad Institute Genomics Platform"/>
            <consortium name="The Broad Institute Genome Sequencing Center for Infectious Disease"/>
            <person name="Wu L."/>
            <person name="Ma J."/>
        </authorList>
    </citation>
    <scope>NUCLEOTIDE SEQUENCE [LARGE SCALE GENOMIC DNA]</scope>
    <source>
        <strain evidence="2 3">JCM 8201</strain>
    </source>
</reference>
<dbReference type="EMBL" id="BAAATZ010000009">
    <property type="protein sequence ID" value="GAA2726132.1"/>
    <property type="molecule type" value="Genomic_DNA"/>
</dbReference>
<name>A0ABN3U7J7_9ACTN</name>
<keyword evidence="3" id="KW-1185">Reference proteome</keyword>
<feature type="domain" description="TY-Chap N-terminal" evidence="1">
    <location>
        <begin position="193"/>
        <end position="303"/>
    </location>
</feature>
<gene>
    <name evidence="2" type="ORF">GCM10010439_27870</name>
</gene>
<dbReference type="RefSeq" id="WP_344450770.1">
    <property type="nucleotide sequence ID" value="NZ_BAAATZ010000009.1"/>
</dbReference>
<evidence type="ECO:0000313" key="3">
    <source>
        <dbReference type="Proteomes" id="UP001501842"/>
    </source>
</evidence>
<dbReference type="Pfam" id="PF22552">
    <property type="entry name" value="TY-Chap3"/>
    <property type="match status" value="1"/>
</dbReference>
<comment type="caution">
    <text evidence="2">The sequence shown here is derived from an EMBL/GenBank/DDBJ whole genome shotgun (WGS) entry which is preliminary data.</text>
</comment>
<organism evidence="2 3">
    <name type="scientific">Actinocorallia aurantiaca</name>
    <dbReference type="NCBI Taxonomy" id="46204"/>
    <lineage>
        <taxon>Bacteria</taxon>
        <taxon>Bacillati</taxon>
        <taxon>Actinomycetota</taxon>
        <taxon>Actinomycetes</taxon>
        <taxon>Streptosporangiales</taxon>
        <taxon>Thermomonosporaceae</taxon>
        <taxon>Actinocorallia</taxon>
    </lineage>
</organism>
<evidence type="ECO:0000313" key="2">
    <source>
        <dbReference type="EMBL" id="GAA2726132.1"/>
    </source>
</evidence>
<protein>
    <recommendedName>
        <fullName evidence="1">TY-Chap N-terminal domain-containing protein</fullName>
    </recommendedName>
</protein>
<accession>A0ABN3U7J7</accession>
<dbReference type="InterPro" id="IPR054344">
    <property type="entry name" value="TY-Chap_N"/>
</dbReference>
<dbReference type="Proteomes" id="UP001501842">
    <property type="component" value="Unassembled WGS sequence"/>
</dbReference>
<sequence>MALDDDQVRELVRRFVAIEMGGWDDAAFGRALEVLGWRAAEYSDEELEWQRRRRRPSGREEYETGLGTGRGVFARHGAGDERSQISVRAGEGEELFRRLRSAIEDELGVPSVMRGPGPSLRWRGKDRLLELEHGRLGVYLELRPLEAVENAEYQVAKWGEAEDGLGPLGYWQVVNWKEGEADLFVPGGYFADGWAEFEERLAKTLVAVVRDFALLGDLGDFVVVVRAPGDRRFVQWYASGPMLWIEAGIPDESDAAWSAAMAESGWLPSDSEGSGKLLVIREFPVLGDEEAATAAHMLVGTLQSYGAAFEDLWYELISPDVHLLGIGLPTRPGGR</sequence>
<proteinExistence type="predicted"/>